<dbReference type="PANTHER" id="PTHR42709">
    <property type="entry name" value="ALKALINE PHOSPHATASE LIKE PROTEIN"/>
    <property type="match status" value="1"/>
</dbReference>
<evidence type="ECO:0000313" key="9">
    <source>
        <dbReference type="EMBL" id="GID79573.1"/>
    </source>
</evidence>
<dbReference type="RefSeq" id="WP_203775914.1">
    <property type="nucleotide sequence ID" value="NZ_BAAABO010000064.1"/>
</dbReference>
<name>A0ABQ3YHU1_9ACTN</name>
<accession>A0ABQ3YHU1</accession>
<evidence type="ECO:0000259" key="8">
    <source>
        <dbReference type="Pfam" id="PF09335"/>
    </source>
</evidence>
<evidence type="ECO:0000256" key="2">
    <source>
        <dbReference type="ARBA" id="ARBA00010792"/>
    </source>
</evidence>
<feature type="transmembrane region" description="Helical" evidence="7">
    <location>
        <begin position="132"/>
        <end position="153"/>
    </location>
</feature>
<evidence type="ECO:0000256" key="1">
    <source>
        <dbReference type="ARBA" id="ARBA00004651"/>
    </source>
</evidence>
<evidence type="ECO:0000256" key="7">
    <source>
        <dbReference type="SAM" id="Phobius"/>
    </source>
</evidence>
<comment type="caution">
    <text evidence="9">The sequence shown here is derived from an EMBL/GenBank/DDBJ whole genome shotgun (WGS) entry which is preliminary data.</text>
</comment>
<dbReference type="Proteomes" id="UP000609879">
    <property type="component" value="Unassembled WGS sequence"/>
</dbReference>
<evidence type="ECO:0000313" key="10">
    <source>
        <dbReference type="Proteomes" id="UP000609879"/>
    </source>
</evidence>
<comment type="similarity">
    <text evidence="2">Belongs to the DedA family.</text>
</comment>
<keyword evidence="5 7" id="KW-1133">Transmembrane helix</keyword>
<dbReference type="InterPro" id="IPR051311">
    <property type="entry name" value="DedA_domain"/>
</dbReference>
<gene>
    <name evidence="9" type="ORF">Ade02nite_82140</name>
</gene>
<reference evidence="9 10" key="1">
    <citation type="submission" date="2021-01" db="EMBL/GenBank/DDBJ databases">
        <title>Whole genome shotgun sequence of Actinoplanes deccanensis NBRC 13994.</title>
        <authorList>
            <person name="Komaki H."/>
            <person name="Tamura T."/>
        </authorList>
    </citation>
    <scope>NUCLEOTIDE SEQUENCE [LARGE SCALE GENOMIC DNA]</scope>
    <source>
        <strain evidence="9 10">NBRC 13994</strain>
    </source>
</reference>
<feature type="transmembrane region" description="Helical" evidence="7">
    <location>
        <begin position="46"/>
        <end position="68"/>
    </location>
</feature>
<evidence type="ECO:0000256" key="5">
    <source>
        <dbReference type="ARBA" id="ARBA00022989"/>
    </source>
</evidence>
<dbReference type="PANTHER" id="PTHR42709:SF6">
    <property type="entry name" value="UNDECAPRENYL PHOSPHATE TRANSPORTER A"/>
    <property type="match status" value="1"/>
</dbReference>
<keyword evidence="10" id="KW-1185">Reference proteome</keyword>
<evidence type="ECO:0000256" key="3">
    <source>
        <dbReference type="ARBA" id="ARBA00022475"/>
    </source>
</evidence>
<dbReference type="EMBL" id="BOMI01000174">
    <property type="protein sequence ID" value="GID79573.1"/>
    <property type="molecule type" value="Genomic_DNA"/>
</dbReference>
<feature type="domain" description="VTT" evidence="8">
    <location>
        <begin position="27"/>
        <end position="152"/>
    </location>
</feature>
<organism evidence="9 10">
    <name type="scientific">Paractinoplanes deccanensis</name>
    <dbReference type="NCBI Taxonomy" id="113561"/>
    <lineage>
        <taxon>Bacteria</taxon>
        <taxon>Bacillati</taxon>
        <taxon>Actinomycetota</taxon>
        <taxon>Actinomycetes</taxon>
        <taxon>Micromonosporales</taxon>
        <taxon>Micromonosporaceae</taxon>
        <taxon>Paractinoplanes</taxon>
    </lineage>
</organism>
<sequence>MLDLIDRFGYLGVAGVVFVESFGIPAPGETAIIAGAVAAGRGHLDIVAVAVVGFLAAVIGDTIGFEIGRRGGRPLVHRFGRYVRLTPERLDKVQGFMSRQGPKIIVVARFVEGLRQFNGIVAGLSGLPYRTFLAWNAVGAALWVGLWSTGGYLAGDHIEQIAKTLSRYAVIAVAVAILAVIAYLWRRRRKSTVGGAP</sequence>
<evidence type="ECO:0000256" key="4">
    <source>
        <dbReference type="ARBA" id="ARBA00022692"/>
    </source>
</evidence>
<feature type="transmembrane region" description="Helical" evidence="7">
    <location>
        <begin position="165"/>
        <end position="185"/>
    </location>
</feature>
<proteinExistence type="inferred from homology"/>
<keyword evidence="4 7" id="KW-0812">Transmembrane</keyword>
<feature type="transmembrane region" description="Helical" evidence="7">
    <location>
        <begin position="7"/>
        <end position="26"/>
    </location>
</feature>
<dbReference type="Pfam" id="PF09335">
    <property type="entry name" value="VTT_dom"/>
    <property type="match status" value="1"/>
</dbReference>
<dbReference type="InterPro" id="IPR032816">
    <property type="entry name" value="VTT_dom"/>
</dbReference>
<keyword evidence="6 7" id="KW-0472">Membrane</keyword>
<keyword evidence="3" id="KW-1003">Cell membrane</keyword>
<protein>
    <submittedName>
        <fullName evidence="9">DedA family protein</fullName>
    </submittedName>
</protein>
<comment type="subcellular location">
    <subcellularLocation>
        <location evidence="1">Cell membrane</location>
        <topology evidence="1">Multi-pass membrane protein</topology>
    </subcellularLocation>
</comment>
<evidence type="ECO:0000256" key="6">
    <source>
        <dbReference type="ARBA" id="ARBA00023136"/>
    </source>
</evidence>